<protein>
    <recommendedName>
        <fullName evidence="5">Secreted protein</fullName>
    </recommendedName>
</protein>
<evidence type="ECO:0000256" key="2">
    <source>
        <dbReference type="SAM" id="SignalP"/>
    </source>
</evidence>
<keyword evidence="4" id="KW-1185">Reference proteome</keyword>
<feature type="signal peptide" evidence="2">
    <location>
        <begin position="1"/>
        <end position="23"/>
    </location>
</feature>
<feature type="chain" id="PRO_5047199369" description="Secreted protein" evidence="2">
    <location>
        <begin position="24"/>
        <end position="78"/>
    </location>
</feature>
<evidence type="ECO:0000313" key="4">
    <source>
        <dbReference type="Proteomes" id="UP001307889"/>
    </source>
</evidence>
<feature type="region of interest" description="Disordered" evidence="1">
    <location>
        <begin position="46"/>
        <end position="78"/>
    </location>
</feature>
<accession>A0ABN7A7L5</accession>
<evidence type="ECO:0000256" key="1">
    <source>
        <dbReference type="SAM" id="MobiDB-lite"/>
    </source>
</evidence>
<organism evidence="3 4">
    <name type="scientific">Nesidiocoris tenuis</name>
    <dbReference type="NCBI Taxonomy" id="355587"/>
    <lineage>
        <taxon>Eukaryota</taxon>
        <taxon>Metazoa</taxon>
        <taxon>Ecdysozoa</taxon>
        <taxon>Arthropoda</taxon>
        <taxon>Hexapoda</taxon>
        <taxon>Insecta</taxon>
        <taxon>Pterygota</taxon>
        <taxon>Neoptera</taxon>
        <taxon>Paraneoptera</taxon>
        <taxon>Hemiptera</taxon>
        <taxon>Heteroptera</taxon>
        <taxon>Panheteroptera</taxon>
        <taxon>Cimicomorpha</taxon>
        <taxon>Miridae</taxon>
        <taxon>Dicyphina</taxon>
        <taxon>Nesidiocoris</taxon>
    </lineage>
</organism>
<keyword evidence="2" id="KW-0732">Signal</keyword>
<gene>
    <name evidence="3" type="ORF">NTJ_00004</name>
</gene>
<evidence type="ECO:0008006" key="5">
    <source>
        <dbReference type="Google" id="ProtNLM"/>
    </source>
</evidence>
<evidence type="ECO:0000313" key="3">
    <source>
        <dbReference type="EMBL" id="BES87199.1"/>
    </source>
</evidence>
<sequence length="78" mass="8684">MVSRWLVIRWFPFLRLLPNPTSTFYCPTDLVVPALLSVRLSFGVRPSGRNENNIGALGDKEGGSESKNEKKTTAGYAR</sequence>
<feature type="compositionally biased region" description="Basic and acidic residues" evidence="1">
    <location>
        <begin position="58"/>
        <end position="72"/>
    </location>
</feature>
<reference evidence="3 4" key="1">
    <citation type="submission" date="2023-09" db="EMBL/GenBank/DDBJ databases">
        <title>Nesidiocoris tenuis whole genome shotgun sequence.</title>
        <authorList>
            <person name="Shibata T."/>
            <person name="Shimoda M."/>
            <person name="Kobayashi T."/>
            <person name="Uehara T."/>
        </authorList>
    </citation>
    <scope>NUCLEOTIDE SEQUENCE [LARGE SCALE GENOMIC DNA]</scope>
    <source>
        <strain evidence="3 4">Japan</strain>
    </source>
</reference>
<dbReference type="EMBL" id="AP028909">
    <property type="protein sequence ID" value="BES87199.1"/>
    <property type="molecule type" value="Genomic_DNA"/>
</dbReference>
<proteinExistence type="predicted"/>
<dbReference type="Proteomes" id="UP001307889">
    <property type="component" value="Chromosome 1"/>
</dbReference>
<name>A0ABN7A7L5_9HEMI</name>